<dbReference type="PROSITE" id="PS51375">
    <property type="entry name" value="PPR"/>
    <property type="match status" value="1"/>
</dbReference>
<accession>A0AAN7GT98</accession>
<dbReference type="FunFam" id="1.25.40.10:FF:001248">
    <property type="entry name" value="Pentatricopeptide repeat-containing protein At5g09450, mitochondrial"/>
    <property type="match status" value="1"/>
</dbReference>
<dbReference type="InterPro" id="IPR002885">
    <property type="entry name" value="PPR_rpt"/>
</dbReference>
<gene>
    <name evidence="5" type="ORF">SAY87_000348</name>
</gene>
<protein>
    <recommendedName>
        <fullName evidence="7">Pentatricopeptide repeat-containing protein</fullName>
    </recommendedName>
</protein>
<dbReference type="Proteomes" id="UP001345219">
    <property type="component" value="Chromosome 1"/>
</dbReference>
<dbReference type="EMBL" id="JAXIOK010000023">
    <property type="protein sequence ID" value="KAK4742347.1"/>
    <property type="molecule type" value="Genomic_DNA"/>
</dbReference>
<reference evidence="5 6" key="1">
    <citation type="journal article" date="2023" name="Hortic Res">
        <title>Pangenome of water caltrop reveals structural variations and asymmetric subgenome divergence after allopolyploidization.</title>
        <authorList>
            <person name="Zhang X."/>
            <person name="Chen Y."/>
            <person name="Wang L."/>
            <person name="Yuan Y."/>
            <person name="Fang M."/>
            <person name="Shi L."/>
            <person name="Lu R."/>
            <person name="Comes H.P."/>
            <person name="Ma Y."/>
            <person name="Chen Y."/>
            <person name="Huang G."/>
            <person name="Zhou Y."/>
            <person name="Zheng Z."/>
            <person name="Qiu Y."/>
        </authorList>
    </citation>
    <scope>NUCLEOTIDE SEQUENCE [LARGE SCALE GENOMIC DNA]</scope>
    <source>
        <tissue evidence="5">Roots</tissue>
    </source>
</reference>
<feature type="repeat" description="PPR" evidence="3">
    <location>
        <begin position="197"/>
        <end position="231"/>
    </location>
</feature>
<evidence type="ECO:0008006" key="7">
    <source>
        <dbReference type="Google" id="ProtNLM"/>
    </source>
</evidence>
<keyword evidence="6" id="KW-1185">Reference proteome</keyword>
<dbReference type="GO" id="GO:0005739">
    <property type="term" value="C:mitochondrion"/>
    <property type="evidence" value="ECO:0007669"/>
    <property type="project" value="TreeGrafter"/>
</dbReference>
<dbReference type="Gene3D" id="1.25.40.10">
    <property type="entry name" value="Tetratricopeptide repeat domain"/>
    <property type="match status" value="1"/>
</dbReference>
<comment type="similarity">
    <text evidence="1">Belongs to the PPR family. P subfamily.</text>
</comment>
<evidence type="ECO:0000256" key="4">
    <source>
        <dbReference type="SAM" id="MobiDB-lite"/>
    </source>
</evidence>
<keyword evidence="2" id="KW-0677">Repeat</keyword>
<dbReference type="Pfam" id="PF01535">
    <property type="entry name" value="PPR"/>
    <property type="match status" value="2"/>
</dbReference>
<dbReference type="GO" id="GO:0003729">
    <property type="term" value="F:mRNA binding"/>
    <property type="evidence" value="ECO:0007669"/>
    <property type="project" value="UniProtKB-ARBA"/>
</dbReference>
<feature type="region of interest" description="Disordered" evidence="4">
    <location>
        <begin position="1"/>
        <end position="22"/>
    </location>
</feature>
<sequence length="449" mass="51718">MGMGHHVRTIKPNNMWAGPRTRQSVEVPRTIIQKHHLRKITGEAYLGGMISRALSLGLRRRTTLFREDAGWSFSRFLSSGGLGSEQLEDAPDAEERDDLRSRVFRLRLPKRSVTNVLEKWAAEGNRIPASELRQISKELSRHQRFKHALEVSEWMVTHKEYDLLENDYILRIELMAKVFGVDASERYFASLPTTEKTSETYTSLLHCYAGAKLIDRAENLFERMMDSGLSFGALAYNEMMTMYMSVGLVEKVPLVVGELKRQSVVPDIFTYNLWISSCAATLNMDEVRRILDEMGHDSSSKEEWERYRSLANVYITSGQLLTSEHGGLVEVDKRVTQREWITYDFLIILYASMGNKEKIDRIWRSLKMTKEKMTSRNYVCILSSFLILGHLKEVGDILSQWKQSTAPSFDLSACNRLMDSFKEIGLVERANQFQILMFENNCYPSVESK</sequence>
<evidence type="ECO:0000256" key="2">
    <source>
        <dbReference type="ARBA" id="ARBA00022737"/>
    </source>
</evidence>
<comment type="caution">
    <text evidence="5">The sequence shown here is derived from an EMBL/GenBank/DDBJ whole genome shotgun (WGS) entry which is preliminary data.</text>
</comment>
<dbReference type="AlphaFoldDB" id="A0AAN7GT98"/>
<dbReference type="PANTHER" id="PTHR45717">
    <property type="entry name" value="OS12G0527900 PROTEIN"/>
    <property type="match status" value="1"/>
</dbReference>
<evidence type="ECO:0000313" key="6">
    <source>
        <dbReference type="Proteomes" id="UP001345219"/>
    </source>
</evidence>
<dbReference type="NCBIfam" id="TIGR00756">
    <property type="entry name" value="PPR"/>
    <property type="match status" value="1"/>
</dbReference>
<dbReference type="InterPro" id="IPR011990">
    <property type="entry name" value="TPR-like_helical_dom_sf"/>
</dbReference>
<evidence type="ECO:0000256" key="1">
    <source>
        <dbReference type="ARBA" id="ARBA00007626"/>
    </source>
</evidence>
<proteinExistence type="inferred from homology"/>
<evidence type="ECO:0000313" key="5">
    <source>
        <dbReference type="EMBL" id="KAK4742347.1"/>
    </source>
</evidence>
<name>A0AAN7GT98_9MYRT</name>
<evidence type="ECO:0000256" key="3">
    <source>
        <dbReference type="PROSITE-ProRule" id="PRU00708"/>
    </source>
</evidence>
<organism evidence="5 6">
    <name type="scientific">Trapa incisa</name>
    <dbReference type="NCBI Taxonomy" id="236973"/>
    <lineage>
        <taxon>Eukaryota</taxon>
        <taxon>Viridiplantae</taxon>
        <taxon>Streptophyta</taxon>
        <taxon>Embryophyta</taxon>
        <taxon>Tracheophyta</taxon>
        <taxon>Spermatophyta</taxon>
        <taxon>Magnoliopsida</taxon>
        <taxon>eudicotyledons</taxon>
        <taxon>Gunneridae</taxon>
        <taxon>Pentapetalae</taxon>
        <taxon>rosids</taxon>
        <taxon>malvids</taxon>
        <taxon>Myrtales</taxon>
        <taxon>Lythraceae</taxon>
        <taxon>Trapa</taxon>
    </lineage>
</organism>
<dbReference type="PANTHER" id="PTHR45717:SF4">
    <property type="entry name" value="OS04G0450200 PROTEIN"/>
    <property type="match status" value="1"/>
</dbReference>